<dbReference type="Proteomes" id="UP000026915">
    <property type="component" value="Chromosome 3"/>
</dbReference>
<proteinExistence type="predicted"/>
<comment type="subcellular location">
    <subcellularLocation>
        <location evidence="1">Nucleus</location>
    </subcellularLocation>
</comment>
<dbReference type="InParanoid" id="A0A061FYS1"/>
<feature type="domain" description="BHLH" evidence="6">
    <location>
        <begin position="294"/>
        <end position="362"/>
    </location>
</feature>
<dbReference type="PANTHER" id="PTHR46412:SF3">
    <property type="entry name" value="TRANSCRIPTION FACTOR BIM1"/>
    <property type="match status" value="1"/>
</dbReference>
<dbReference type="STRING" id="3641.A0A061FYS1"/>
<feature type="compositionally biased region" description="Basic and acidic residues" evidence="5">
    <location>
        <begin position="262"/>
        <end position="288"/>
    </location>
</feature>
<reference evidence="7 8" key="1">
    <citation type="journal article" date="2013" name="Genome Biol.">
        <title>The genome sequence of the most widely cultivated cacao type and its use to identify candidate genes regulating pod color.</title>
        <authorList>
            <person name="Motamayor J.C."/>
            <person name="Mockaitis K."/>
            <person name="Schmutz J."/>
            <person name="Haiminen N."/>
            <person name="Iii D.L."/>
            <person name="Cornejo O."/>
            <person name="Findley S.D."/>
            <person name="Zheng P."/>
            <person name="Utro F."/>
            <person name="Royaert S."/>
            <person name="Saski C."/>
            <person name="Jenkins J."/>
            <person name="Podicheti R."/>
            <person name="Zhao M."/>
            <person name="Scheffler B.E."/>
            <person name="Stack J.C."/>
            <person name="Feltus F.A."/>
            <person name="Mustiga G.M."/>
            <person name="Amores F."/>
            <person name="Phillips W."/>
            <person name="Marelli J.P."/>
            <person name="May G.D."/>
            <person name="Shapiro H."/>
            <person name="Ma J."/>
            <person name="Bustamante C.D."/>
            <person name="Schnell R.J."/>
            <person name="Main D."/>
            <person name="Gilbert D."/>
            <person name="Parida L."/>
            <person name="Kuhn D.N."/>
        </authorList>
    </citation>
    <scope>NUCLEOTIDE SEQUENCE [LARGE SCALE GENOMIC DNA]</scope>
    <source>
        <strain evidence="8">cv. Matina 1-6</strain>
    </source>
</reference>
<keyword evidence="8" id="KW-1185">Reference proteome</keyword>
<feature type="compositionally biased region" description="Basic and acidic residues" evidence="5">
    <location>
        <begin position="300"/>
        <end position="314"/>
    </location>
</feature>
<feature type="region of interest" description="Disordered" evidence="5">
    <location>
        <begin position="569"/>
        <end position="614"/>
    </location>
</feature>
<evidence type="ECO:0000256" key="5">
    <source>
        <dbReference type="SAM" id="MobiDB-lite"/>
    </source>
</evidence>
<accession>A0A061FYS1</accession>
<evidence type="ECO:0000313" key="7">
    <source>
        <dbReference type="EMBL" id="EOY22173.1"/>
    </source>
</evidence>
<feature type="compositionally biased region" description="Pro residues" evidence="5">
    <location>
        <begin position="71"/>
        <end position="80"/>
    </location>
</feature>
<dbReference type="SMART" id="SM00353">
    <property type="entry name" value="HLH"/>
    <property type="match status" value="1"/>
</dbReference>
<dbReference type="InterPro" id="IPR036638">
    <property type="entry name" value="HLH_DNA-bd_sf"/>
</dbReference>
<dbReference type="Gene3D" id="4.10.280.10">
    <property type="entry name" value="Helix-loop-helix DNA-binding domain"/>
    <property type="match status" value="1"/>
</dbReference>
<dbReference type="InterPro" id="IPR011598">
    <property type="entry name" value="bHLH_dom"/>
</dbReference>
<dbReference type="GO" id="GO:0003700">
    <property type="term" value="F:DNA-binding transcription factor activity"/>
    <property type="evidence" value="ECO:0007669"/>
    <property type="project" value="InterPro"/>
</dbReference>
<dbReference type="SUPFAM" id="SSF47459">
    <property type="entry name" value="HLH, helix-loop-helix DNA-binding domain"/>
    <property type="match status" value="1"/>
</dbReference>
<evidence type="ECO:0000256" key="3">
    <source>
        <dbReference type="ARBA" id="ARBA00023163"/>
    </source>
</evidence>
<evidence type="ECO:0000259" key="6">
    <source>
        <dbReference type="PROSITE" id="PS50888"/>
    </source>
</evidence>
<dbReference type="EMBL" id="CM001881">
    <property type="protein sequence ID" value="EOY22173.1"/>
    <property type="molecule type" value="Genomic_DNA"/>
</dbReference>
<dbReference type="Gramene" id="EOY22173">
    <property type="protein sequence ID" value="EOY22173"/>
    <property type="gene ID" value="TCM_014392"/>
</dbReference>
<name>A0A061FYS1_THECC</name>
<sequence length="614" mass="66865">MELPQSRPFGAEGRKSTHDFLSLYSHPSVQQDPRPPAQGGYLKTHDFLQLERLGKTSAKEETPVEVATAEKPPPPAPPPSVEHILPGGIGTYSISHISYFNPRVPKAEGAIYNVAQGSNTERNDENSNCSSYAGSGFTLWEESAGKKGKTGKENAGETPVFGTAGIINPHAISTVKFVFHLICIRMQRSIAMISEAAGKVGQWATSSLERASQSSTNNHRNSFSSLSSSQPSSKQKSQSFMEMIKSAKGSAQDDDFEEDEDFVLKKESSTTTHSKGELRVKVDGKSAPDQKANTPRSKHSATEQRRRSKINDRPVKLKSSLDAKIYPFFCRFQMLRDLIPHSDQKRDKASFLLEVIEYIQFLQEKVHKYEGTYQGWSHEPSKLMPWRNNHRPTENYADQSQAINGVSAPALVFSAKFDEKNITVAPTIPGSAHNPIESDMSTATTFRAIDLSPGMMNKTMPFPVSLQPNFFASAQSTGAAAQLVPRLPSDVANCASQPQSIACHSGSFTTDGALPSEKLKEQELTIEGGTISISSVYSQGLLNTLTQALQTSGVDLSHASISVQIELGKRSSSRPTASASTLKDREAPTANQGTTRSRVGCGEDSDQPLKKLKT</sequence>
<dbReference type="GO" id="GO:0046983">
    <property type="term" value="F:protein dimerization activity"/>
    <property type="evidence" value="ECO:0007669"/>
    <property type="project" value="InterPro"/>
</dbReference>
<keyword evidence="4" id="KW-0539">Nucleus</keyword>
<protein>
    <submittedName>
        <fullName evidence="7">Transcription factor BIM1, putative isoform 1</fullName>
    </submittedName>
</protein>
<dbReference type="GO" id="GO:0005634">
    <property type="term" value="C:nucleus"/>
    <property type="evidence" value="ECO:0007669"/>
    <property type="project" value="UniProtKB-SubCell"/>
</dbReference>
<feature type="region of interest" description="Disordered" evidence="5">
    <location>
        <begin position="1"/>
        <end position="81"/>
    </location>
</feature>
<feature type="compositionally biased region" description="Polar residues" evidence="5">
    <location>
        <begin position="211"/>
        <end position="221"/>
    </location>
</feature>
<evidence type="ECO:0000256" key="2">
    <source>
        <dbReference type="ARBA" id="ARBA00023015"/>
    </source>
</evidence>
<dbReference type="PROSITE" id="PS50888">
    <property type="entry name" value="BHLH"/>
    <property type="match status" value="1"/>
</dbReference>
<dbReference type="InterPro" id="IPR044295">
    <property type="entry name" value="BIM1/2/3"/>
</dbReference>
<organism evidence="7 8">
    <name type="scientific">Theobroma cacao</name>
    <name type="common">Cacao</name>
    <name type="synonym">Cocoa</name>
    <dbReference type="NCBI Taxonomy" id="3641"/>
    <lineage>
        <taxon>Eukaryota</taxon>
        <taxon>Viridiplantae</taxon>
        <taxon>Streptophyta</taxon>
        <taxon>Embryophyta</taxon>
        <taxon>Tracheophyta</taxon>
        <taxon>Spermatophyta</taxon>
        <taxon>Magnoliopsida</taxon>
        <taxon>eudicotyledons</taxon>
        <taxon>Gunneridae</taxon>
        <taxon>Pentapetalae</taxon>
        <taxon>rosids</taxon>
        <taxon>malvids</taxon>
        <taxon>Malvales</taxon>
        <taxon>Malvaceae</taxon>
        <taxon>Byttnerioideae</taxon>
        <taxon>Theobroma</taxon>
    </lineage>
</organism>
<feature type="compositionally biased region" description="Low complexity" evidence="5">
    <location>
        <begin position="222"/>
        <end position="240"/>
    </location>
</feature>
<evidence type="ECO:0000256" key="1">
    <source>
        <dbReference type="ARBA" id="ARBA00004123"/>
    </source>
</evidence>
<feature type="region of interest" description="Disordered" evidence="5">
    <location>
        <begin position="211"/>
        <end position="314"/>
    </location>
</feature>
<evidence type="ECO:0000313" key="8">
    <source>
        <dbReference type="Proteomes" id="UP000026915"/>
    </source>
</evidence>
<dbReference type="PANTHER" id="PTHR46412">
    <property type="entry name" value="BES1-INTERACTING MYC-LIKE PROTEIN"/>
    <property type="match status" value="1"/>
</dbReference>
<dbReference type="GO" id="GO:0006351">
    <property type="term" value="P:DNA-templated transcription"/>
    <property type="evidence" value="ECO:0007669"/>
    <property type="project" value="InterPro"/>
</dbReference>
<feature type="compositionally biased region" description="Acidic residues" evidence="5">
    <location>
        <begin position="252"/>
        <end position="261"/>
    </location>
</feature>
<dbReference type="Pfam" id="PF00010">
    <property type="entry name" value="HLH"/>
    <property type="match status" value="1"/>
</dbReference>
<evidence type="ECO:0000256" key="4">
    <source>
        <dbReference type="ARBA" id="ARBA00023242"/>
    </source>
</evidence>
<dbReference type="OMA" id="QANIRPT"/>
<gene>
    <name evidence="7" type="ORF">TCM_014392</name>
</gene>
<dbReference type="AlphaFoldDB" id="A0A061FYS1"/>
<dbReference type="CDD" id="cd11453">
    <property type="entry name" value="bHLH_AtBIM_like"/>
    <property type="match status" value="1"/>
</dbReference>
<keyword evidence="3" id="KW-0804">Transcription</keyword>
<dbReference type="FunCoup" id="A0A061FYS1">
    <property type="interactions" value="619"/>
</dbReference>
<keyword evidence="2" id="KW-0805">Transcription regulation</keyword>
<feature type="compositionally biased region" description="Basic and acidic residues" evidence="5">
    <location>
        <begin position="43"/>
        <end position="62"/>
    </location>
</feature>
<dbReference type="eggNOG" id="ENOG502QUDM">
    <property type="taxonomic scope" value="Eukaryota"/>
</dbReference>